<keyword evidence="5" id="KW-0325">Glycoprotein</keyword>
<protein>
    <recommendedName>
        <fullName evidence="6">VWFA domain-containing protein</fullName>
    </recommendedName>
</protein>
<evidence type="ECO:0000256" key="1">
    <source>
        <dbReference type="ARBA" id="ARBA00004613"/>
    </source>
</evidence>
<feature type="domain" description="VWFA" evidence="6">
    <location>
        <begin position="47"/>
        <end position="221"/>
    </location>
</feature>
<dbReference type="InterPro" id="IPR002035">
    <property type="entry name" value="VWF_A"/>
</dbReference>
<reference evidence="7" key="1">
    <citation type="submission" date="2025-08" db="UniProtKB">
        <authorList>
            <consortium name="Ensembl"/>
        </authorList>
    </citation>
    <scope>IDENTIFICATION</scope>
</reference>
<organism evidence="7 8">
    <name type="scientific">Sinocyclocheilus grahami</name>
    <name type="common">Dianchi golden-line fish</name>
    <name type="synonym">Barbus grahami</name>
    <dbReference type="NCBI Taxonomy" id="75366"/>
    <lineage>
        <taxon>Eukaryota</taxon>
        <taxon>Metazoa</taxon>
        <taxon>Chordata</taxon>
        <taxon>Craniata</taxon>
        <taxon>Vertebrata</taxon>
        <taxon>Euteleostomi</taxon>
        <taxon>Actinopterygii</taxon>
        <taxon>Neopterygii</taxon>
        <taxon>Teleostei</taxon>
        <taxon>Ostariophysi</taxon>
        <taxon>Cypriniformes</taxon>
        <taxon>Cyprinidae</taxon>
        <taxon>Cyprininae</taxon>
        <taxon>Sinocyclocheilus</taxon>
    </lineage>
</organism>
<dbReference type="Pfam" id="PF00092">
    <property type="entry name" value="VWA"/>
    <property type="match status" value="2"/>
</dbReference>
<sequence>MKYISSQPHSYKLVGNIQQVQQKIKSAIDTWEDAAVARECMFDVVADIAFIVDQSSSIRSKNFQLVRDFLENTIGGLDVGEGKIKIAVVLYSDFPRADVSFNTFDDKTDILRYISSMPYGRGKTYTGAALKFAKEHVFTKARGSRRDQHVQQVAVVITDGKSTDEVARAAAALRRSGITIFALGIKDTEEDDLREIASYPYKKFVFNVEDFDKLNSLSNILTKTLYVFTHSFLNDCISYDEFDDMKNFTKQWLEAFEVGNNHVRFGLVKFASSATTAFRLHDYNTKADIEKAVNALIMEGGGTRTDLGLREMIPLFEEAVRTREEKVRKLLIVITDGESRGTEESVEVPAKLLRTEQNVTIYAIGVKDASEPELELISGSPQRTFYVKNYDFLDEIKKDIITEICSFEGETFDYWHMFILCVCTVT</sequence>
<proteinExistence type="predicted"/>
<dbReference type="PANTHER" id="PTHR24020">
    <property type="entry name" value="COLLAGEN ALPHA"/>
    <property type="match status" value="1"/>
</dbReference>
<dbReference type="PANTHER" id="PTHR24020:SF86">
    <property type="entry name" value="COLLAGEN, TYPE VI, ALPHA 4"/>
    <property type="match status" value="1"/>
</dbReference>
<dbReference type="InterPro" id="IPR036465">
    <property type="entry name" value="vWFA_dom_sf"/>
</dbReference>
<dbReference type="FunFam" id="3.40.50.410:FF:000004">
    <property type="entry name" value="collagen alpha-6(VI) chain"/>
    <property type="match status" value="1"/>
</dbReference>
<keyword evidence="8" id="KW-1185">Reference proteome</keyword>
<reference evidence="7" key="2">
    <citation type="submission" date="2025-09" db="UniProtKB">
        <authorList>
            <consortium name="Ensembl"/>
        </authorList>
    </citation>
    <scope>IDENTIFICATION</scope>
</reference>
<keyword evidence="3" id="KW-0732">Signal</keyword>
<keyword evidence="2" id="KW-0964">Secreted</keyword>
<evidence type="ECO:0000256" key="4">
    <source>
        <dbReference type="ARBA" id="ARBA00022737"/>
    </source>
</evidence>
<comment type="subcellular location">
    <subcellularLocation>
        <location evidence="1">Secreted</location>
    </subcellularLocation>
</comment>
<dbReference type="AlphaFoldDB" id="A0A672LE90"/>
<dbReference type="CDD" id="cd01472">
    <property type="entry name" value="vWA_collagen"/>
    <property type="match status" value="1"/>
</dbReference>
<dbReference type="PRINTS" id="PR00453">
    <property type="entry name" value="VWFADOMAIN"/>
</dbReference>
<dbReference type="SMART" id="SM00327">
    <property type="entry name" value="VWA"/>
    <property type="match status" value="2"/>
</dbReference>
<dbReference type="SUPFAM" id="SSF53300">
    <property type="entry name" value="vWA-like"/>
    <property type="match status" value="2"/>
</dbReference>
<evidence type="ECO:0000313" key="7">
    <source>
        <dbReference type="Ensembl" id="ENSSGRP00000021807.1"/>
    </source>
</evidence>
<feature type="domain" description="VWFA" evidence="6">
    <location>
        <begin position="237"/>
        <end position="400"/>
    </location>
</feature>
<dbReference type="PROSITE" id="PS50234">
    <property type="entry name" value="VWFA"/>
    <property type="match status" value="2"/>
</dbReference>
<name>A0A672LE90_SINGR</name>
<dbReference type="GO" id="GO:0005576">
    <property type="term" value="C:extracellular region"/>
    <property type="evidence" value="ECO:0007669"/>
    <property type="project" value="UniProtKB-SubCell"/>
</dbReference>
<dbReference type="InterPro" id="IPR050525">
    <property type="entry name" value="ECM_Assembly_Org"/>
</dbReference>
<evidence type="ECO:0000256" key="5">
    <source>
        <dbReference type="ARBA" id="ARBA00023180"/>
    </source>
</evidence>
<keyword evidence="4" id="KW-0677">Repeat</keyword>
<dbReference type="Gene3D" id="3.40.50.410">
    <property type="entry name" value="von Willebrand factor, type A domain"/>
    <property type="match status" value="2"/>
</dbReference>
<evidence type="ECO:0000256" key="3">
    <source>
        <dbReference type="ARBA" id="ARBA00022729"/>
    </source>
</evidence>
<dbReference type="Proteomes" id="UP000472262">
    <property type="component" value="Unassembled WGS sequence"/>
</dbReference>
<evidence type="ECO:0000259" key="6">
    <source>
        <dbReference type="PROSITE" id="PS50234"/>
    </source>
</evidence>
<evidence type="ECO:0000256" key="2">
    <source>
        <dbReference type="ARBA" id="ARBA00022525"/>
    </source>
</evidence>
<evidence type="ECO:0000313" key="8">
    <source>
        <dbReference type="Proteomes" id="UP000472262"/>
    </source>
</evidence>
<accession>A0A672LE90</accession>
<dbReference type="Ensembl" id="ENSSGRT00000023536.1">
    <property type="protein sequence ID" value="ENSSGRP00000021807.1"/>
    <property type="gene ID" value="ENSSGRG00000013027.1"/>
</dbReference>
<dbReference type="CDD" id="cd01450">
    <property type="entry name" value="vWFA_subfamily_ECM"/>
    <property type="match status" value="1"/>
</dbReference>